<dbReference type="STRING" id="51028.A0A0N4VP29"/>
<evidence type="ECO:0000313" key="10">
    <source>
        <dbReference type="Proteomes" id="UP000274131"/>
    </source>
</evidence>
<dbReference type="PANTHER" id="PTHR10032">
    <property type="entry name" value="ZINC FINGER PROTEIN WITH KRAB AND SCAN DOMAINS"/>
    <property type="match status" value="1"/>
</dbReference>
<reference evidence="11" key="1">
    <citation type="submission" date="2017-02" db="UniProtKB">
        <authorList>
            <consortium name="WormBaseParasite"/>
        </authorList>
    </citation>
    <scope>IDENTIFICATION</scope>
</reference>
<dbReference type="GO" id="GO:0000981">
    <property type="term" value="F:DNA-binding transcription factor activity, RNA polymerase II-specific"/>
    <property type="evidence" value="ECO:0007669"/>
    <property type="project" value="TreeGrafter"/>
</dbReference>
<gene>
    <name evidence="9" type="ORF">EVEC_LOCUS11925</name>
</gene>
<evidence type="ECO:0000313" key="11">
    <source>
        <dbReference type="WBParaSite" id="EVEC_0001275201-mRNA-1"/>
    </source>
</evidence>
<keyword evidence="4 7" id="KW-0863">Zinc-finger</keyword>
<protein>
    <submittedName>
        <fullName evidence="11">C2H2-type domain-containing protein</fullName>
    </submittedName>
</protein>
<dbReference type="InterPro" id="IPR027756">
    <property type="entry name" value="Ovo-like"/>
</dbReference>
<dbReference type="GO" id="GO:0009913">
    <property type="term" value="P:epidermal cell differentiation"/>
    <property type="evidence" value="ECO:0007669"/>
    <property type="project" value="TreeGrafter"/>
</dbReference>
<evidence type="ECO:0000256" key="1">
    <source>
        <dbReference type="ARBA" id="ARBA00004123"/>
    </source>
</evidence>
<evidence type="ECO:0000256" key="5">
    <source>
        <dbReference type="ARBA" id="ARBA00022833"/>
    </source>
</evidence>
<dbReference type="AlphaFoldDB" id="A0A0N4VP29"/>
<dbReference type="PANTHER" id="PTHR10032:SF271">
    <property type="entry name" value="RH12261P-RELATED"/>
    <property type="match status" value="1"/>
</dbReference>
<evidence type="ECO:0000256" key="3">
    <source>
        <dbReference type="ARBA" id="ARBA00022737"/>
    </source>
</evidence>
<dbReference type="WBParaSite" id="EVEC_0001275201-mRNA-1">
    <property type="protein sequence ID" value="EVEC_0001275201-mRNA-1"/>
    <property type="gene ID" value="EVEC_0001275201"/>
</dbReference>
<organism evidence="11">
    <name type="scientific">Enterobius vermicularis</name>
    <name type="common">Human pinworm</name>
    <dbReference type="NCBI Taxonomy" id="51028"/>
    <lineage>
        <taxon>Eukaryota</taxon>
        <taxon>Metazoa</taxon>
        <taxon>Ecdysozoa</taxon>
        <taxon>Nematoda</taxon>
        <taxon>Chromadorea</taxon>
        <taxon>Rhabditida</taxon>
        <taxon>Spirurina</taxon>
        <taxon>Oxyuridomorpha</taxon>
        <taxon>Oxyuroidea</taxon>
        <taxon>Oxyuridae</taxon>
        <taxon>Enterobius</taxon>
    </lineage>
</organism>
<feature type="domain" description="C2H2-type" evidence="8">
    <location>
        <begin position="149"/>
        <end position="176"/>
    </location>
</feature>
<dbReference type="FunFam" id="3.30.160.60:FF:001250">
    <property type="entry name" value="putative transcription factor ovo-like protein 3"/>
    <property type="match status" value="1"/>
</dbReference>
<keyword evidence="10" id="KW-1185">Reference proteome</keyword>
<evidence type="ECO:0000256" key="2">
    <source>
        <dbReference type="ARBA" id="ARBA00022723"/>
    </source>
</evidence>
<keyword evidence="5" id="KW-0862">Zinc</keyword>
<dbReference type="Pfam" id="PF00096">
    <property type="entry name" value="zf-C2H2"/>
    <property type="match status" value="1"/>
</dbReference>
<evidence type="ECO:0000259" key="8">
    <source>
        <dbReference type="PROSITE" id="PS50157"/>
    </source>
</evidence>
<dbReference type="InterPro" id="IPR013087">
    <property type="entry name" value="Znf_C2H2_type"/>
</dbReference>
<dbReference type="InterPro" id="IPR036236">
    <property type="entry name" value="Znf_C2H2_sf"/>
</dbReference>
<evidence type="ECO:0000313" key="9">
    <source>
        <dbReference type="EMBL" id="VDD97174.1"/>
    </source>
</evidence>
<dbReference type="EMBL" id="UXUI01012991">
    <property type="protein sequence ID" value="VDD97174.1"/>
    <property type="molecule type" value="Genomic_DNA"/>
</dbReference>
<dbReference type="PROSITE" id="PS00028">
    <property type="entry name" value="ZINC_FINGER_C2H2_1"/>
    <property type="match status" value="2"/>
</dbReference>
<evidence type="ECO:0000256" key="6">
    <source>
        <dbReference type="ARBA" id="ARBA00023242"/>
    </source>
</evidence>
<dbReference type="SUPFAM" id="SSF57667">
    <property type="entry name" value="beta-beta-alpha zinc fingers"/>
    <property type="match status" value="1"/>
</dbReference>
<dbReference type="GO" id="GO:0008270">
    <property type="term" value="F:zinc ion binding"/>
    <property type="evidence" value="ECO:0007669"/>
    <property type="project" value="UniProtKB-KW"/>
</dbReference>
<keyword evidence="2" id="KW-0479">Metal-binding</keyword>
<dbReference type="GO" id="GO:0000978">
    <property type="term" value="F:RNA polymerase II cis-regulatory region sequence-specific DNA binding"/>
    <property type="evidence" value="ECO:0007669"/>
    <property type="project" value="TreeGrafter"/>
</dbReference>
<dbReference type="PROSITE" id="PS50157">
    <property type="entry name" value="ZINC_FINGER_C2H2_2"/>
    <property type="match status" value="2"/>
</dbReference>
<keyword evidence="6" id="KW-0539">Nucleus</keyword>
<sequence>MLPFPVFQPTLPSIFITPTFPTLFPSQNSAFSSPQSISPPIVKEPPTNPSKLFLVENLLPSITEKVNTPASKTKKKTVFFLQVSTNVEFVNGGYGVKNPILQNSRIVDIDPTPTKTSDGMLTCRICGKKFALQRLLNRHSKCHSEIKRYLCTFCGKGFNDTFDLKRHTRTHTGLDFNLIIL</sequence>
<comment type="subcellular location">
    <subcellularLocation>
        <location evidence="1">Nucleus</location>
    </subcellularLocation>
</comment>
<name>A0A0N4VP29_ENTVE</name>
<dbReference type="SMART" id="SM00355">
    <property type="entry name" value="ZnF_C2H2"/>
    <property type="match status" value="2"/>
</dbReference>
<dbReference type="GO" id="GO:0005634">
    <property type="term" value="C:nucleus"/>
    <property type="evidence" value="ECO:0007669"/>
    <property type="project" value="UniProtKB-SubCell"/>
</dbReference>
<proteinExistence type="predicted"/>
<dbReference type="Proteomes" id="UP000274131">
    <property type="component" value="Unassembled WGS sequence"/>
</dbReference>
<evidence type="ECO:0000256" key="4">
    <source>
        <dbReference type="ARBA" id="ARBA00022771"/>
    </source>
</evidence>
<feature type="domain" description="C2H2-type" evidence="8">
    <location>
        <begin position="121"/>
        <end position="148"/>
    </location>
</feature>
<keyword evidence="3" id="KW-0677">Repeat</keyword>
<dbReference type="OrthoDB" id="6508643at2759"/>
<accession>A0A0N4VP29</accession>
<evidence type="ECO:0000256" key="7">
    <source>
        <dbReference type="PROSITE-ProRule" id="PRU00042"/>
    </source>
</evidence>
<dbReference type="Gene3D" id="3.30.160.60">
    <property type="entry name" value="Classic Zinc Finger"/>
    <property type="match status" value="1"/>
</dbReference>
<reference evidence="9 10" key="2">
    <citation type="submission" date="2018-10" db="EMBL/GenBank/DDBJ databases">
        <authorList>
            <consortium name="Pathogen Informatics"/>
        </authorList>
    </citation>
    <scope>NUCLEOTIDE SEQUENCE [LARGE SCALE GENOMIC DNA]</scope>
</reference>